<keyword evidence="1" id="KW-0812">Transmembrane</keyword>
<feature type="transmembrane region" description="Helical" evidence="1">
    <location>
        <begin position="80"/>
        <end position="104"/>
    </location>
</feature>
<keyword evidence="3" id="KW-1185">Reference proteome</keyword>
<dbReference type="AlphaFoldDB" id="A0A1M7YWS1"/>
<name>A0A1M7YWS1_9VIBR</name>
<dbReference type="STRING" id="1117707.VQ7734_02801"/>
<dbReference type="EMBL" id="FRFG01000031">
    <property type="protein sequence ID" value="SHO57032.1"/>
    <property type="molecule type" value="Genomic_DNA"/>
</dbReference>
<gene>
    <name evidence="2" type="ORF">VQ7734_02801</name>
</gene>
<feature type="transmembrane region" description="Helical" evidence="1">
    <location>
        <begin position="46"/>
        <end position="68"/>
    </location>
</feature>
<keyword evidence="1" id="KW-0472">Membrane</keyword>
<evidence type="ECO:0000313" key="3">
    <source>
        <dbReference type="Proteomes" id="UP000184600"/>
    </source>
</evidence>
<dbReference type="Proteomes" id="UP000184600">
    <property type="component" value="Unassembled WGS sequence"/>
</dbReference>
<evidence type="ECO:0000256" key="1">
    <source>
        <dbReference type="SAM" id="Phobius"/>
    </source>
</evidence>
<keyword evidence="1" id="KW-1133">Transmembrane helix</keyword>
<accession>A0A1M7YWS1</accession>
<sequence>MISRKTAGLGVVAYFVITMAWAYPWHMVFFHDLYVEWGAFQRAEPLMPLGIAAVLIQGIVIAYLYPFYARVKGYSIASGIRFNLMIGLMTYTAMGFATAAKFSIEPVSQFLLFHTVFQVIQFILTGAAFGMIYRNTGRQ</sequence>
<reference evidence="3" key="1">
    <citation type="submission" date="2016-12" db="EMBL/GenBank/DDBJ databases">
        <authorList>
            <person name="Rodrigo-Torres L."/>
            <person name="Arahal R.D."/>
            <person name="Lucena T."/>
        </authorList>
    </citation>
    <scope>NUCLEOTIDE SEQUENCE [LARGE SCALE GENOMIC DNA]</scope>
</reference>
<protein>
    <recommendedName>
        <fullName evidence="4">DUF1761 domain-containing protein</fullName>
    </recommendedName>
</protein>
<organism evidence="2 3">
    <name type="scientific">Vibrio quintilis</name>
    <dbReference type="NCBI Taxonomy" id="1117707"/>
    <lineage>
        <taxon>Bacteria</taxon>
        <taxon>Pseudomonadati</taxon>
        <taxon>Pseudomonadota</taxon>
        <taxon>Gammaproteobacteria</taxon>
        <taxon>Vibrionales</taxon>
        <taxon>Vibrionaceae</taxon>
        <taxon>Vibrio</taxon>
    </lineage>
</organism>
<evidence type="ECO:0000313" key="2">
    <source>
        <dbReference type="EMBL" id="SHO57032.1"/>
    </source>
</evidence>
<evidence type="ECO:0008006" key="4">
    <source>
        <dbReference type="Google" id="ProtNLM"/>
    </source>
</evidence>
<feature type="transmembrane region" description="Helical" evidence="1">
    <location>
        <begin position="110"/>
        <end position="133"/>
    </location>
</feature>
<proteinExistence type="predicted"/>